<evidence type="ECO:0000313" key="1">
    <source>
        <dbReference type="EMBL" id="AEM41639.1"/>
    </source>
</evidence>
<dbReference type="EMBL" id="CP002018">
    <property type="protein sequence ID" value="AEM41639.1"/>
    <property type="molecule type" value="Genomic_DNA"/>
</dbReference>
<dbReference type="Proteomes" id="UP000000692">
    <property type="component" value="Chromosome"/>
</dbReference>
<dbReference type="RefSeq" id="WP_013385002.1">
    <property type="nucleotide sequence ID" value="NC_017384.1"/>
</dbReference>
<dbReference type="HOGENOM" id="CLU_3290948_0_0_5"/>
<keyword evidence="2" id="KW-1185">Reference proteome</keyword>
<evidence type="ECO:0000313" key="2">
    <source>
        <dbReference type="Proteomes" id="UP000000692"/>
    </source>
</evidence>
<gene>
    <name evidence="1" type="ordered locus">KVU_1799</name>
</gene>
<name>F9Y3L9_KETVW</name>
<sequence>MQRLISMLLNMFMGSKGANKSPQMRQARKVTKVLRRFTRF</sequence>
<protein>
    <submittedName>
        <fullName evidence="1">Uncharacterized protein</fullName>
    </submittedName>
</protein>
<accession>F9Y3L9</accession>
<organism evidence="1 2">
    <name type="scientific">Ketogulonicigenium vulgare (strain WSH-001)</name>
    <dbReference type="NCBI Taxonomy" id="759362"/>
    <lineage>
        <taxon>Bacteria</taxon>
        <taxon>Pseudomonadati</taxon>
        <taxon>Pseudomonadota</taxon>
        <taxon>Alphaproteobacteria</taxon>
        <taxon>Rhodobacterales</taxon>
        <taxon>Roseobacteraceae</taxon>
        <taxon>Ketogulonicigenium</taxon>
    </lineage>
</organism>
<dbReference type="AlphaFoldDB" id="F9Y3L9"/>
<dbReference type="KEGG" id="kvl:KVU_1799"/>
<reference evidence="1 2" key="1">
    <citation type="journal article" date="2011" name="J. Bacteriol.">
        <title>Complete genome sequence of the industrial strain Ketogulonicigenium vulgare WSH-001.</title>
        <authorList>
            <person name="Liu L."/>
            <person name="Li Y."/>
            <person name="Zhang J."/>
            <person name="Zhou Z."/>
            <person name="Liu J."/>
            <person name="Li X."/>
            <person name="Zhou J."/>
            <person name="Du G."/>
            <person name="Wang L."/>
            <person name="Chen J."/>
        </authorList>
    </citation>
    <scope>NUCLEOTIDE SEQUENCE [LARGE SCALE GENOMIC DNA]</scope>
    <source>
        <strain evidence="1 2">WSH-001</strain>
    </source>
</reference>
<proteinExistence type="predicted"/>